<comment type="caution">
    <text evidence="3">The sequence shown here is derived from an EMBL/GenBank/DDBJ whole genome shotgun (WGS) entry which is preliminary data.</text>
</comment>
<sequence length="82" mass="9387">MVLSYVLLALADNPTEAAASSFQREYRRESSIDSNSSFDDARNDDVRSLLQDEFDEAHVPMLRDTDENESDVYVFDDFESNV</sequence>
<evidence type="ECO:0000256" key="2">
    <source>
        <dbReference type="SAM" id="SignalP"/>
    </source>
</evidence>
<proteinExistence type="predicted"/>
<evidence type="ECO:0000256" key="1">
    <source>
        <dbReference type="SAM" id="MobiDB-lite"/>
    </source>
</evidence>
<keyword evidence="2" id="KW-0732">Signal</keyword>
<dbReference type="EMBL" id="VJMJ01000128">
    <property type="protein sequence ID" value="KAF0732886.1"/>
    <property type="molecule type" value="Genomic_DNA"/>
</dbReference>
<reference evidence="3 4" key="1">
    <citation type="submission" date="2019-07" db="EMBL/GenBank/DDBJ databases">
        <title>Genomics analysis of Aphanomyces spp. identifies a new class of oomycete effector associated with host adaptation.</title>
        <authorList>
            <person name="Gaulin E."/>
        </authorList>
    </citation>
    <scope>NUCLEOTIDE SEQUENCE [LARGE SCALE GENOMIC DNA]</scope>
    <source>
        <strain evidence="3 4">ATCC 201684</strain>
    </source>
</reference>
<gene>
    <name evidence="3" type="ORF">Ae201684_010210</name>
</gene>
<dbReference type="VEuPathDB" id="FungiDB:AeMF1_001926"/>
<protein>
    <submittedName>
        <fullName evidence="3">Uncharacterized protein</fullName>
    </submittedName>
</protein>
<feature type="chain" id="PRO_5026065356" evidence="2">
    <location>
        <begin position="20"/>
        <end position="82"/>
    </location>
</feature>
<accession>A0A6G0WZ62</accession>
<dbReference type="Proteomes" id="UP000481153">
    <property type="component" value="Unassembled WGS sequence"/>
</dbReference>
<evidence type="ECO:0000313" key="3">
    <source>
        <dbReference type="EMBL" id="KAF0732886.1"/>
    </source>
</evidence>
<evidence type="ECO:0000313" key="4">
    <source>
        <dbReference type="Proteomes" id="UP000481153"/>
    </source>
</evidence>
<feature type="region of interest" description="Disordered" evidence="1">
    <location>
        <begin position="19"/>
        <end position="41"/>
    </location>
</feature>
<keyword evidence="4" id="KW-1185">Reference proteome</keyword>
<feature type="signal peptide" evidence="2">
    <location>
        <begin position="1"/>
        <end position="19"/>
    </location>
</feature>
<organism evidence="3 4">
    <name type="scientific">Aphanomyces euteiches</name>
    <dbReference type="NCBI Taxonomy" id="100861"/>
    <lineage>
        <taxon>Eukaryota</taxon>
        <taxon>Sar</taxon>
        <taxon>Stramenopiles</taxon>
        <taxon>Oomycota</taxon>
        <taxon>Saprolegniomycetes</taxon>
        <taxon>Saprolegniales</taxon>
        <taxon>Verrucalvaceae</taxon>
        <taxon>Aphanomyces</taxon>
    </lineage>
</organism>
<dbReference type="AlphaFoldDB" id="A0A6G0WZ62"/>
<name>A0A6G0WZ62_9STRA</name>